<protein>
    <submittedName>
        <fullName evidence="3">FxsC-like protein</fullName>
    </submittedName>
</protein>
<evidence type="ECO:0000313" key="4">
    <source>
        <dbReference type="Proteomes" id="UP000661607"/>
    </source>
</evidence>
<keyword evidence="4" id="KW-1185">Reference proteome</keyword>
<comment type="caution">
    <text evidence="3">The sequence shown here is derived from an EMBL/GenBank/DDBJ whole genome shotgun (WGS) entry which is preliminary data.</text>
</comment>
<organism evidence="3 4">
    <name type="scientific">Nonomuraea africana</name>
    <dbReference type="NCBI Taxonomy" id="46171"/>
    <lineage>
        <taxon>Bacteria</taxon>
        <taxon>Bacillati</taxon>
        <taxon>Actinomycetota</taxon>
        <taxon>Actinomycetes</taxon>
        <taxon>Streptosporangiales</taxon>
        <taxon>Streptosporangiaceae</taxon>
        <taxon>Nonomuraea</taxon>
    </lineage>
</organism>
<dbReference type="InterPro" id="IPR035897">
    <property type="entry name" value="Toll_tir_struct_dom_sf"/>
</dbReference>
<accession>A0ABR9KT51</accession>
<dbReference type="SUPFAM" id="SSF52200">
    <property type="entry name" value="Toll/Interleukin receptor TIR domain"/>
    <property type="match status" value="1"/>
</dbReference>
<dbReference type="InterPro" id="IPR000157">
    <property type="entry name" value="TIR_dom"/>
</dbReference>
<dbReference type="EMBL" id="JADBEF010000001">
    <property type="protein sequence ID" value="MBE1564778.1"/>
    <property type="molecule type" value="Genomic_DNA"/>
</dbReference>
<dbReference type="NCBIfam" id="NF040588">
    <property type="entry name" value="FxsC_Nterm"/>
    <property type="match status" value="1"/>
</dbReference>
<proteinExistence type="predicted"/>
<dbReference type="InterPro" id="IPR047603">
    <property type="entry name" value="FxsC_N"/>
</dbReference>
<gene>
    <name evidence="3" type="ORF">H4W81_007557</name>
</gene>
<dbReference type="NCBIfam" id="TIGR04276">
    <property type="entry name" value="FxsC_Cterm"/>
    <property type="match status" value="1"/>
</dbReference>
<dbReference type="InterPro" id="IPR026367">
    <property type="entry name" value="FxsC_C"/>
</dbReference>
<feature type="domain" description="TIR" evidence="2">
    <location>
        <begin position="7"/>
        <end position="114"/>
    </location>
</feature>
<sequence length="357" mass="39703">MPESPYFFLSYKRNDVSDLWVARFFKHLSDDVRVVANAEQPGFMDKQVPAGGSWPAHVSQALSSCRVFVPVYSMGYFDSEHCGKEWGAFSRRCGPGSEAILPVLWAPLYDTPVPECAGILNYEHAAFGREYVTGGIYGIMKLRRFREAYKEGVWWLARRIIEVGRTVDVPYQAIPDYRDQPNAFATAEPRRPYHITVVAPRAGALPEGRQAAYYGHTPLDWNPFAGPVTLADAVAEVVRQQGLRPVVGTLDQHNGESGVVLLDPWALADKGIRDAVSGLRAPVLVPWHEGDGQSAAERERLEATVRETVEARPISDLGPVAELIRQAEWRRLRGAPEYPPPGPSSEKPRLSGPEEWS</sequence>
<evidence type="ECO:0000313" key="3">
    <source>
        <dbReference type="EMBL" id="MBE1564778.1"/>
    </source>
</evidence>
<dbReference type="Gene3D" id="3.40.50.10140">
    <property type="entry name" value="Toll/interleukin-1 receptor homology (TIR) domain"/>
    <property type="match status" value="1"/>
</dbReference>
<dbReference type="Proteomes" id="UP000661607">
    <property type="component" value="Unassembled WGS sequence"/>
</dbReference>
<name>A0ABR9KT51_9ACTN</name>
<reference evidence="3 4" key="1">
    <citation type="submission" date="2020-10" db="EMBL/GenBank/DDBJ databases">
        <title>Sequencing the genomes of 1000 actinobacteria strains.</title>
        <authorList>
            <person name="Klenk H.-P."/>
        </authorList>
    </citation>
    <scope>NUCLEOTIDE SEQUENCE [LARGE SCALE GENOMIC DNA]</scope>
    <source>
        <strain evidence="3 4">DSM 43748</strain>
    </source>
</reference>
<feature type="region of interest" description="Disordered" evidence="1">
    <location>
        <begin position="333"/>
        <end position="357"/>
    </location>
</feature>
<evidence type="ECO:0000256" key="1">
    <source>
        <dbReference type="SAM" id="MobiDB-lite"/>
    </source>
</evidence>
<dbReference type="Pfam" id="PF13676">
    <property type="entry name" value="TIR_2"/>
    <property type="match status" value="1"/>
</dbReference>
<dbReference type="RefSeq" id="WP_192779097.1">
    <property type="nucleotide sequence ID" value="NZ_BAAASY010000009.1"/>
</dbReference>
<evidence type="ECO:0000259" key="2">
    <source>
        <dbReference type="Pfam" id="PF13676"/>
    </source>
</evidence>